<dbReference type="InterPro" id="IPR042460">
    <property type="entry name" value="DCN1-like_PONY"/>
</dbReference>
<dbReference type="SUPFAM" id="SSF46934">
    <property type="entry name" value="UBA-like"/>
    <property type="match status" value="1"/>
</dbReference>
<dbReference type="InterPro" id="IPR014764">
    <property type="entry name" value="DCN-prot"/>
</dbReference>
<evidence type="ECO:0000256" key="1">
    <source>
        <dbReference type="ARBA" id="ARBA00022786"/>
    </source>
</evidence>
<dbReference type="PANTHER" id="PTHR12281">
    <property type="entry name" value="RP42 RELATED"/>
    <property type="match status" value="1"/>
</dbReference>
<evidence type="ECO:0000256" key="2">
    <source>
        <dbReference type="RuleBase" id="RU410713"/>
    </source>
</evidence>
<comment type="caution">
    <text evidence="5">The sequence shown here is derived from an EMBL/GenBank/DDBJ whole genome shotgun (WGS) entry which is preliminary data.</text>
</comment>
<dbReference type="Gene3D" id="1.10.238.10">
    <property type="entry name" value="EF-hand"/>
    <property type="match status" value="1"/>
</dbReference>
<dbReference type="Pfam" id="PF14555">
    <property type="entry name" value="UBA_4"/>
    <property type="match status" value="1"/>
</dbReference>
<evidence type="ECO:0000313" key="6">
    <source>
        <dbReference type="Proteomes" id="UP000070121"/>
    </source>
</evidence>
<keyword evidence="1" id="KW-0833">Ubl conjugation pathway</keyword>
<accession>A0A135UU78</accession>
<name>A0A135UU78_9PEZI</name>
<evidence type="ECO:0000256" key="3">
    <source>
        <dbReference type="SAM" id="MobiDB-lite"/>
    </source>
</evidence>
<organism evidence="5 6">
    <name type="scientific">Colletotrichum salicis</name>
    <dbReference type="NCBI Taxonomy" id="1209931"/>
    <lineage>
        <taxon>Eukaryota</taxon>
        <taxon>Fungi</taxon>
        <taxon>Dikarya</taxon>
        <taxon>Ascomycota</taxon>
        <taxon>Pezizomycotina</taxon>
        <taxon>Sordariomycetes</taxon>
        <taxon>Hypocreomycetidae</taxon>
        <taxon>Glomerellales</taxon>
        <taxon>Glomerellaceae</taxon>
        <taxon>Colletotrichum</taxon>
        <taxon>Colletotrichum acutatum species complex</taxon>
    </lineage>
</organism>
<dbReference type="Pfam" id="PF03556">
    <property type="entry name" value="Cullin_binding"/>
    <property type="match status" value="1"/>
</dbReference>
<dbReference type="AlphaFoldDB" id="A0A135UU78"/>
<protein>
    <recommendedName>
        <fullName evidence="2">Defective in cullin neddylation protein</fullName>
    </recommendedName>
</protein>
<dbReference type="GO" id="GO:0000151">
    <property type="term" value="C:ubiquitin ligase complex"/>
    <property type="evidence" value="ECO:0007669"/>
    <property type="project" value="TreeGrafter"/>
</dbReference>
<dbReference type="Gene3D" id="1.10.238.200">
    <property type="entry name" value="Cullin, PONY binding domain"/>
    <property type="match status" value="1"/>
</dbReference>
<dbReference type="PANTHER" id="PTHR12281:SF31">
    <property type="entry name" value="DCN1-LIKE PROTEIN 3"/>
    <property type="match status" value="1"/>
</dbReference>
<sequence length="442" mass="49722">MLRRMKNKRSEGLCGESDEAGEHEIVPRHWQEDLPSATQLEGITRWLLPHHLGFSLASSHPSEALFHHLTSSLPIDYTTATATFNLTHPVTSDLREHRVVSSTSDLPSTSSFLPRSALPYRRYRSSSHRHRLLKAADCVTRLSQPTSEPRKQFWATRPYPDGGRTAASTMAPTSTSQKAMNTQFVQLTGASDRTAQRYLKNAGYKLNEAVDAYFSGGSGTSTPTTSALDTSLNQMFDKLRDDTTDDKNSLGLDSTMTYLGNMGVNIENAELLVVMELLQAPSVGEITRKGFVDGWKASGAATSQAHNSHIKSLVSSLSTDPAYFRKVYRHTFVASKEENQKALNLEIATVYWNVLFSPPGWEWKTKNHDWLQLWLKFLEEKWTRSVNRDMWNQILEFATKSMADETLSFWNEDGAWPSVIDDFVAWCKERGIGKSETMDLDA</sequence>
<dbReference type="InterPro" id="IPR005176">
    <property type="entry name" value="PONY_dom"/>
</dbReference>
<dbReference type="InterPro" id="IPR009060">
    <property type="entry name" value="UBA-like_sf"/>
</dbReference>
<gene>
    <name evidence="5" type="ORF">CSAL01_03126</name>
</gene>
<evidence type="ECO:0000259" key="4">
    <source>
        <dbReference type="PROSITE" id="PS51229"/>
    </source>
</evidence>
<dbReference type="PROSITE" id="PS51229">
    <property type="entry name" value="DCUN1"/>
    <property type="match status" value="1"/>
</dbReference>
<dbReference type="STRING" id="1209931.A0A135UU78"/>
<reference evidence="5 6" key="1">
    <citation type="submission" date="2014-02" db="EMBL/GenBank/DDBJ databases">
        <title>The genome sequence of Colletotrichum salicis CBS 607.94.</title>
        <authorList>
            <person name="Baroncelli R."/>
            <person name="Thon M.R."/>
        </authorList>
    </citation>
    <scope>NUCLEOTIDE SEQUENCE [LARGE SCALE GENOMIC DNA]</scope>
    <source>
        <strain evidence="5 6">CBS 607.94</strain>
    </source>
</reference>
<proteinExistence type="predicted"/>
<comment type="function">
    <text evidence="2">Neddylation of cullins play an essential role in the regulation of SCF-type complexes activity.</text>
</comment>
<feature type="region of interest" description="Disordered" evidence="3">
    <location>
        <begin position="1"/>
        <end position="20"/>
    </location>
</feature>
<evidence type="ECO:0000313" key="5">
    <source>
        <dbReference type="EMBL" id="KXH63892.1"/>
    </source>
</evidence>
<dbReference type="GO" id="GO:0097602">
    <property type="term" value="F:cullin family protein binding"/>
    <property type="evidence" value="ECO:0007669"/>
    <property type="project" value="TreeGrafter"/>
</dbReference>
<dbReference type="Gene3D" id="1.10.8.10">
    <property type="entry name" value="DNA helicase RuvA subunit, C-terminal domain"/>
    <property type="match status" value="1"/>
</dbReference>
<feature type="region of interest" description="Disordered" evidence="3">
    <location>
        <begin position="147"/>
        <end position="179"/>
    </location>
</feature>
<feature type="compositionally biased region" description="Low complexity" evidence="3">
    <location>
        <begin position="165"/>
        <end position="176"/>
    </location>
</feature>
<keyword evidence="6" id="KW-1185">Reference proteome</keyword>
<dbReference type="GO" id="GO:0032182">
    <property type="term" value="F:ubiquitin-like protein binding"/>
    <property type="evidence" value="ECO:0007669"/>
    <property type="project" value="TreeGrafter"/>
</dbReference>
<dbReference type="Proteomes" id="UP000070121">
    <property type="component" value="Unassembled WGS sequence"/>
</dbReference>
<dbReference type="GO" id="GO:0031624">
    <property type="term" value="F:ubiquitin conjugating enzyme binding"/>
    <property type="evidence" value="ECO:0007669"/>
    <property type="project" value="TreeGrafter"/>
</dbReference>
<dbReference type="OrthoDB" id="27198at2759"/>
<dbReference type="GO" id="GO:0045116">
    <property type="term" value="P:protein neddylation"/>
    <property type="evidence" value="ECO:0007669"/>
    <property type="project" value="TreeGrafter"/>
</dbReference>
<feature type="domain" description="DCUN1" evidence="4">
    <location>
        <begin position="227"/>
        <end position="428"/>
    </location>
</feature>
<dbReference type="EMBL" id="JFFI01001036">
    <property type="protein sequence ID" value="KXH63892.1"/>
    <property type="molecule type" value="Genomic_DNA"/>
</dbReference>